<reference evidence="2 3" key="1">
    <citation type="submission" date="2021-02" db="EMBL/GenBank/DDBJ databases">
        <title>Plant Genome Project.</title>
        <authorList>
            <person name="Zhang R.-G."/>
        </authorList>
    </citation>
    <scope>NUCLEOTIDE SEQUENCE [LARGE SCALE GENOMIC DNA]</scope>
    <source>
        <tissue evidence="2">Leaves</tissue>
    </source>
</reference>
<dbReference type="EMBL" id="JAFEMO010000006">
    <property type="protein sequence ID" value="KAH7568841.1"/>
    <property type="molecule type" value="Genomic_DNA"/>
</dbReference>
<keyword evidence="3" id="KW-1185">Reference proteome</keyword>
<comment type="caution">
    <text evidence="2">The sequence shown here is derived from an EMBL/GenBank/DDBJ whole genome shotgun (WGS) entry which is preliminary data.</text>
</comment>
<organism evidence="2 3">
    <name type="scientific">Xanthoceras sorbifolium</name>
    <dbReference type="NCBI Taxonomy" id="99658"/>
    <lineage>
        <taxon>Eukaryota</taxon>
        <taxon>Viridiplantae</taxon>
        <taxon>Streptophyta</taxon>
        <taxon>Embryophyta</taxon>
        <taxon>Tracheophyta</taxon>
        <taxon>Spermatophyta</taxon>
        <taxon>Magnoliopsida</taxon>
        <taxon>eudicotyledons</taxon>
        <taxon>Gunneridae</taxon>
        <taxon>Pentapetalae</taxon>
        <taxon>rosids</taxon>
        <taxon>malvids</taxon>
        <taxon>Sapindales</taxon>
        <taxon>Sapindaceae</taxon>
        <taxon>Xanthoceroideae</taxon>
        <taxon>Xanthoceras</taxon>
    </lineage>
</organism>
<evidence type="ECO:0000313" key="3">
    <source>
        <dbReference type="Proteomes" id="UP000827721"/>
    </source>
</evidence>
<feature type="region of interest" description="Disordered" evidence="1">
    <location>
        <begin position="104"/>
        <end position="124"/>
    </location>
</feature>
<dbReference type="Proteomes" id="UP000827721">
    <property type="component" value="Unassembled WGS sequence"/>
</dbReference>
<protein>
    <submittedName>
        <fullName evidence="2">Uncharacterized protein</fullName>
    </submittedName>
</protein>
<accession>A0ABQ8HWW2</accession>
<sequence>MCKGNDMAIQNDHHHHDNAASEAILENVWASFIGEDGIQRGRSDAGDLSKSWEELPRLDKRDGSMEILQRLPSLGRWMSMGAEAWEELLGGIVIPTTNIVEQSLDDDHNSKSNNNNSSTGPKLNAARAEKTVANKAMAGAIDYCSGTDRSLMDDMSSLSNGNNNKYPHKKRASREWEQDVQVLEQPAMKIRSVAGTEDYSFGNELYDDHVLEFQDLGSEYLDSLLSSW</sequence>
<gene>
    <name evidence="2" type="ORF">JRO89_XS06G0059800</name>
</gene>
<proteinExistence type="predicted"/>
<name>A0ABQ8HWW2_9ROSI</name>
<evidence type="ECO:0000256" key="1">
    <source>
        <dbReference type="SAM" id="MobiDB-lite"/>
    </source>
</evidence>
<evidence type="ECO:0000313" key="2">
    <source>
        <dbReference type="EMBL" id="KAH7568841.1"/>
    </source>
</evidence>